<keyword evidence="2" id="KW-1185">Reference proteome</keyword>
<accession>A0A512NEI4</accession>
<organism evidence="1 2">
    <name type="scientific">Reyranella soli</name>
    <dbReference type="NCBI Taxonomy" id="1230389"/>
    <lineage>
        <taxon>Bacteria</taxon>
        <taxon>Pseudomonadati</taxon>
        <taxon>Pseudomonadota</taxon>
        <taxon>Alphaproteobacteria</taxon>
        <taxon>Hyphomicrobiales</taxon>
        <taxon>Reyranellaceae</taxon>
        <taxon>Reyranella</taxon>
    </lineage>
</organism>
<dbReference type="EMBL" id="BKAJ01000077">
    <property type="protein sequence ID" value="GEP57332.1"/>
    <property type="molecule type" value="Genomic_DNA"/>
</dbReference>
<dbReference type="RefSeq" id="WP_147151699.1">
    <property type="nucleotide sequence ID" value="NZ_BKAJ01000077.1"/>
</dbReference>
<comment type="caution">
    <text evidence="1">The sequence shown here is derived from an EMBL/GenBank/DDBJ whole genome shotgun (WGS) entry which is preliminary data.</text>
</comment>
<proteinExistence type="predicted"/>
<sequence>MQPRPETNPLLLELVEAHRKARCEDVAGALDACGLHQHGGPIFGIEFVDHDAHNYAPAPGGKPSIIVPHFEDGRLLDLVAVGLRSRACRTRAGVCTVLGGEWLDYARDHETAARIYPNPLAWLLAGRRGAVIVDWRSARYVLADVPELVCTDKALAERIDKAMRQPVHMPRLIVGQAPAAMANDKQESAAEIEAREAWAAKTAEYKIRKAATKTHPYLDSIGFPRLRGLVHEGLLLVPMRLDGRVVCLQEIDADGTARFLSGGRTAGASFTMGEGRSEILCVDYAAALSIRAALSAMHMPARATCCFTAANMEAIAERRRHAVVFADHDAKAVPMSEGLPALQRLLLDLLQGWRGQAA</sequence>
<evidence type="ECO:0000313" key="2">
    <source>
        <dbReference type="Proteomes" id="UP000321058"/>
    </source>
</evidence>
<evidence type="ECO:0000313" key="1">
    <source>
        <dbReference type="EMBL" id="GEP57332.1"/>
    </source>
</evidence>
<protein>
    <submittedName>
        <fullName evidence="1">Uncharacterized protein</fullName>
    </submittedName>
</protein>
<dbReference type="OrthoDB" id="1826980at2"/>
<name>A0A512NEI4_9HYPH</name>
<dbReference type="AlphaFoldDB" id="A0A512NEI4"/>
<gene>
    <name evidence="1" type="ORF">RSO01_44980</name>
</gene>
<reference evidence="1 2" key="1">
    <citation type="submission" date="2019-07" db="EMBL/GenBank/DDBJ databases">
        <title>Whole genome shotgun sequence of Reyranella soli NBRC 108950.</title>
        <authorList>
            <person name="Hosoyama A."/>
            <person name="Uohara A."/>
            <person name="Ohji S."/>
            <person name="Ichikawa N."/>
        </authorList>
    </citation>
    <scope>NUCLEOTIDE SEQUENCE [LARGE SCALE GENOMIC DNA]</scope>
    <source>
        <strain evidence="1 2">NBRC 108950</strain>
    </source>
</reference>
<dbReference type="Proteomes" id="UP000321058">
    <property type="component" value="Unassembled WGS sequence"/>
</dbReference>